<dbReference type="EMBL" id="LUEZ02000046">
    <property type="protein sequence ID" value="RDB23554.1"/>
    <property type="molecule type" value="Genomic_DNA"/>
</dbReference>
<keyword evidence="3" id="KW-1185">Reference proteome</keyword>
<dbReference type="Proteomes" id="UP000076154">
    <property type="component" value="Unassembled WGS sequence"/>
</dbReference>
<reference evidence="2 3" key="1">
    <citation type="submission" date="2018-04" db="EMBL/GenBank/DDBJ databases">
        <title>Whole genome sequencing of Hypsizygus marmoreus.</title>
        <authorList>
            <person name="Choi I.-G."/>
            <person name="Min B."/>
            <person name="Kim J.-G."/>
            <person name="Kim S."/>
            <person name="Oh Y.-L."/>
            <person name="Kong W.-S."/>
            <person name="Park H."/>
            <person name="Jeong J."/>
            <person name="Song E.-S."/>
        </authorList>
    </citation>
    <scope>NUCLEOTIDE SEQUENCE [LARGE SCALE GENOMIC DNA]</scope>
    <source>
        <strain evidence="2 3">51987-8</strain>
    </source>
</reference>
<dbReference type="AlphaFoldDB" id="A0A369JV63"/>
<evidence type="ECO:0000313" key="2">
    <source>
        <dbReference type="EMBL" id="RDB23563.1"/>
    </source>
</evidence>
<protein>
    <submittedName>
        <fullName evidence="2">Uncharacterized protein</fullName>
    </submittedName>
</protein>
<dbReference type="EMBL" id="LUEZ02000046">
    <property type="protein sequence ID" value="RDB23563.1"/>
    <property type="molecule type" value="Genomic_DNA"/>
</dbReference>
<organism evidence="2 3">
    <name type="scientific">Hypsizygus marmoreus</name>
    <name type="common">White beech mushroom</name>
    <name type="synonym">Agaricus marmoreus</name>
    <dbReference type="NCBI Taxonomy" id="39966"/>
    <lineage>
        <taxon>Eukaryota</taxon>
        <taxon>Fungi</taxon>
        <taxon>Dikarya</taxon>
        <taxon>Basidiomycota</taxon>
        <taxon>Agaricomycotina</taxon>
        <taxon>Agaricomycetes</taxon>
        <taxon>Agaricomycetidae</taxon>
        <taxon>Agaricales</taxon>
        <taxon>Tricholomatineae</taxon>
        <taxon>Lyophyllaceae</taxon>
        <taxon>Hypsizygus</taxon>
    </lineage>
</organism>
<accession>A0A369JV63</accession>
<proteinExistence type="predicted"/>
<name>A0A369JV63_HYPMA</name>
<evidence type="ECO:0000313" key="1">
    <source>
        <dbReference type="EMBL" id="RDB23554.1"/>
    </source>
</evidence>
<dbReference type="InParanoid" id="A0A369JV63"/>
<evidence type="ECO:0000313" key="3">
    <source>
        <dbReference type="Proteomes" id="UP000076154"/>
    </source>
</evidence>
<gene>
    <name evidence="2" type="ORF">Hypma_008884</name>
    <name evidence="1" type="ORF">Hypma_008889</name>
</gene>
<comment type="caution">
    <text evidence="2">The sequence shown here is derived from an EMBL/GenBank/DDBJ whole genome shotgun (WGS) entry which is preliminary data.</text>
</comment>
<sequence>MSLSRTFVRHHASPAYISHLIGNYTIIPFGIQNLSREHRLRPPQQDDLDLSPPVCAQLRQLSLALHAVHISGQVPLPTLNTLPMTCAWTSCFFEMLYNINISRKALVVISPPDRHSWWLEKSPVDTLMVIRDAASSKHEYS</sequence>